<accession>E0U4E2</accession>
<reference evidence="1 2" key="2">
    <citation type="journal article" date="2011" name="Microbiology">
        <title>The genome sequence of Bacillus subtilis subsp. spizizenii W23: insights into speciation within the B. subtilis complex and into the history of B. subtilis genetics.</title>
        <authorList>
            <person name="Zeigler D.R."/>
        </authorList>
    </citation>
    <scope>NUCLEOTIDE SEQUENCE [LARGE SCALE GENOMIC DNA]</scope>
    <source>
        <strain evidence="2">ATCC 23059 / NRRL B-14472 / W23</strain>
    </source>
</reference>
<sequence length="111" mass="12421">MGCISFGLPIYDSDLGRWIAYGIFMHDIGIHAIYPSIMSFIIFTGSMEFVAAHFLRGGFAELKLGSLIHMVHAHEKNAVSATIQFFQPAKPVGRIIAHATEIKRSYRLGFY</sequence>
<evidence type="ECO:0000313" key="2">
    <source>
        <dbReference type="Proteomes" id="UP000002233"/>
    </source>
</evidence>
<dbReference type="RefSeq" id="WP_003225308.1">
    <property type="nucleotide sequence ID" value="NC_014479.1"/>
</dbReference>
<gene>
    <name evidence="1" type="ordered locus">BSUW23_02710</name>
</gene>
<protein>
    <submittedName>
        <fullName evidence="1">Branched-chain amino acid transporter</fullName>
    </submittedName>
</protein>
<dbReference type="HOGENOM" id="CLU_2153287_0_0_9"/>
<organism evidence="1 2">
    <name type="scientific">Bacillus spizizenii (strain ATCC 23059 / NRRL B-14472 / W23)</name>
    <name type="common">Bacillus subtilis subsp. spizizenii</name>
    <dbReference type="NCBI Taxonomy" id="655816"/>
    <lineage>
        <taxon>Bacteria</taxon>
        <taxon>Bacillati</taxon>
        <taxon>Bacillota</taxon>
        <taxon>Bacilli</taxon>
        <taxon>Bacillales</taxon>
        <taxon>Bacillaceae</taxon>
        <taxon>Bacillus</taxon>
    </lineage>
</organism>
<dbReference type="AlphaFoldDB" id="E0U4E2"/>
<dbReference type="KEGG" id="bss:BSUW23_02710"/>
<dbReference type="EMBL" id="CP002183">
    <property type="protein sequence ID" value="ADM36600.1"/>
    <property type="molecule type" value="Genomic_DNA"/>
</dbReference>
<dbReference type="Proteomes" id="UP000002233">
    <property type="component" value="Chromosome"/>
</dbReference>
<name>E0U4E2_BACSH</name>
<proteinExistence type="predicted"/>
<evidence type="ECO:0000313" key="1">
    <source>
        <dbReference type="EMBL" id="ADM36600.1"/>
    </source>
</evidence>
<reference key="1">
    <citation type="submission" date="2010-08" db="EMBL/GenBank/DDBJ databases">
        <authorList>
            <person name="Zeigler D.R."/>
        </authorList>
    </citation>
    <scope>NUCLEOTIDE SEQUENCE</scope>
    <source>
        <strain>W23</strain>
    </source>
</reference>